<dbReference type="HAMAP" id="MF_00337">
    <property type="entry name" value="Exonuc_7_S"/>
    <property type="match status" value="1"/>
</dbReference>
<evidence type="ECO:0000256" key="4">
    <source>
        <dbReference type="ARBA" id="ARBA00022801"/>
    </source>
</evidence>
<evidence type="ECO:0000256" key="7">
    <source>
        <dbReference type="SAM" id="MobiDB-lite"/>
    </source>
</evidence>
<dbReference type="AlphaFoldDB" id="A0A3G2JGW8"/>
<feature type="compositionally biased region" description="Acidic residues" evidence="7">
    <location>
        <begin position="64"/>
        <end position="77"/>
    </location>
</feature>
<evidence type="ECO:0000256" key="5">
    <source>
        <dbReference type="ARBA" id="ARBA00022839"/>
    </source>
</evidence>
<evidence type="ECO:0000313" key="9">
    <source>
        <dbReference type="Proteomes" id="UP000268329"/>
    </source>
</evidence>
<comment type="function">
    <text evidence="6">Bidirectionally degrades single-stranded DNA into large acid-insoluble oligonucleotides, which are then degraded further into small acid-soluble oligonucleotides.</text>
</comment>
<comment type="similarity">
    <text evidence="1 6">Belongs to the XseB family.</text>
</comment>
<dbReference type="PANTHER" id="PTHR34137:SF1">
    <property type="entry name" value="EXODEOXYRIBONUCLEASE 7 SMALL SUBUNIT"/>
    <property type="match status" value="1"/>
</dbReference>
<dbReference type="OrthoDB" id="5244334at2"/>
<dbReference type="GO" id="GO:0009318">
    <property type="term" value="C:exodeoxyribonuclease VII complex"/>
    <property type="evidence" value="ECO:0007669"/>
    <property type="project" value="UniProtKB-UniRule"/>
</dbReference>
<dbReference type="Pfam" id="PF02609">
    <property type="entry name" value="Exonuc_VII_S"/>
    <property type="match status" value="1"/>
</dbReference>
<dbReference type="EMBL" id="CP033073">
    <property type="protein sequence ID" value="AYN39652.1"/>
    <property type="molecule type" value="Genomic_DNA"/>
</dbReference>
<evidence type="ECO:0000256" key="6">
    <source>
        <dbReference type="HAMAP-Rule" id="MF_00337"/>
    </source>
</evidence>
<protein>
    <recommendedName>
        <fullName evidence="6">Exodeoxyribonuclease 7 small subunit</fullName>
        <ecNumber evidence="6">3.1.11.6</ecNumber>
    </recommendedName>
    <alternativeName>
        <fullName evidence="6">Exodeoxyribonuclease VII small subunit</fullName>
        <shortName evidence="6">Exonuclease VII small subunit</shortName>
    </alternativeName>
</protein>
<dbReference type="RefSeq" id="WP_121787139.1">
    <property type="nucleotide sequence ID" value="NZ_CP033073.1"/>
</dbReference>
<evidence type="ECO:0000256" key="2">
    <source>
        <dbReference type="ARBA" id="ARBA00022490"/>
    </source>
</evidence>
<accession>A0A3G2JGW8</accession>
<gene>
    <name evidence="6" type="primary">xseB</name>
    <name evidence="8" type="ORF">D9753_12775</name>
</gene>
<evidence type="ECO:0000313" key="8">
    <source>
        <dbReference type="EMBL" id="AYN39652.1"/>
    </source>
</evidence>
<sequence>MTDKVDEALSYEQARDELIEVVRRLEAGGTTLEESLALWERGEELARVCRRWLEGARARLDAALAEEEDEGEGEGEGEAGPAKDGERAG</sequence>
<evidence type="ECO:0000256" key="1">
    <source>
        <dbReference type="ARBA" id="ARBA00009998"/>
    </source>
</evidence>
<dbReference type="EC" id="3.1.11.6" evidence="6"/>
<proteinExistence type="inferred from homology"/>
<dbReference type="Proteomes" id="UP000268329">
    <property type="component" value="Chromosome"/>
</dbReference>
<dbReference type="GO" id="GO:0006308">
    <property type="term" value="P:DNA catabolic process"/>
    <property type="evidence" value="ECO:0007669"/>
    <property type="project" value="UniProtKB-UniRule"/>
</dbReference>
<keyword evidence="2 6" id="KW-0963">Cytoplasm</keyword>
<keyword evidence="5 6" id="KW-0269">Exonuclease</keyword>
<keyword evidence="3 6" id="KW-0540">Nuclease</keyword>
<dbReference type="NCBIfam" id="NF002139">
    <property type="entry name" value="PRK00977.1-3"/>
    <property type="match status" value="1"/>
</dbReference>
<keyword evidence="9" id="KW-1185">Reference proteome</keyword>
<dbReference type="SUPFAM" id="SSF116842">
    <property type="entry name" value="XseB-like"/>
    <property type="match status" value="1"/>
</dbReference>
<name>A0A3G2JGW8_9ACTN</name>
<dbReference type="GO" id="GO:0005829">
    <property type="term" value="C:cytosol"/>
    <property type="evidence" value="ECO:0007669"/>
    <property type="project" value="TreeGrafter"/>
</dbReference>
<comment type="subunit">
    <text evidence="6">Heterooligomer composed of large and small subunits.</text>
</comment>
<dbReference type="InterPro" id="IPR003761">
    <property type="entry name" value="Exonuc_VII_S"/>
</dbReference>
<organism evidence="8 9">
    <name type="scientific">Streptomyces dangxiongensis</name>
    <dbReference type="NCBI Taxonomy" id="1442032"/>
    <lineage>
        <taxon>Bacteria</taxon>
        <taxon>Bacillati</taxon>
        <taxon>Actinomycetota</taxon>
        <taxon>Actinomycetes</taxon>
        <taxon>Kitasatosporales</taxon>
        <taxon>Streptomycetaceae</taxon>
        <taxon>Streptomyces</taxon>
    </lineage>
</organism>
<keyword evidence="4 6" id="KW-0378">Hydrolase</keyword>
<dbReference type="Gene3D" id="1.10.287.1040">
    <property type="entry name" value="Exonuclease VII, small subunit"/>
    <property type="match status" value="1"/>
</dbReference>
<reference evidence="8 9" key="1">
    <citation type="submission" date="2018-10" db="EMBL/GenBank/DDBJ databases">
        <title>The genome of Streptomyces dangxiongensis Z022.</title>
        <authorList>
            <person name="Zhang B."/>
        </authorList>
    </citation>
    <scope>NUCLEOTIDE SEQUENCE [LARGE SCALE GENOMIC DNA]</scope>
    <source>
        <strain evidence="8 9">Z022</strain>
    </source>
</reference>
<feature type="region of interest" description="Disordered" evidence="7">
    <location>
        <begin position="63"/>
        <end position="89"/>
    </location>
</feature>
<dbReference type="NCBIfam" id="TIGR01280">
    <property type="entry name" value="xseB"/>
    <property type="match status" value="1"/>
</dbReference>
<dbReference type="PIRSF" id="PIRSF006488">
    <property type="entry name" value="Exonuc_VII_S"/>
    <property type="match status" value="1"/>
</dbReference>
<dbReference type="InterPro" id="IPR037004">
    <property type="entry name" value="Exonuc_VII_ssu_sf"/>
</dbReference>
<comment type="catalytic activity">
    <reaction evidence="6">
        <text>Exonucleolytic cleavage in either 5'- to 3'- or 3'- to 5'-direction to yield nucleoside 5'-phosphates.</text>
        <dbReference type="EC" id="3.1.11.6"/>
    </reaction>
</comment>
<dbReference type="PANTHER" id="PTHR34137">
    <property type="entry name" value="EXODEOXYRIBONUCLEASE 7 SMALL SUBUNIT"/>
    <property type="match status" value="1"/>
</dbReference>
<comment type="subcellular location">
    <subcellularLocation>
        <location evidence="6">Cytoplasm</location>
    </subcellularLocation>
</comment>
<dbReference type="GO" id="GO:0008855">
    <property type="term" value="F:exodeoxyribonuclease VII activity"/>
    <property type="evidence" value="ECO:0007669"/>
    <property type="project" value="UniProtKB-UniRule"/>
</dbReference>
<dbReference type="KEGG" id="sdd:D9753_12775"/>
<evidence type="ECO:0000256" key="3">
    <source>
        <dbReference type="ARBA" id="ARBA00022722"/>
    </source>
</evidence>